<feature type="region of interest" description="Disordered" evidence="1">
    <location>
        <begin position="80"/>
        <end position="99"/>
    </location>
</feature>
<evidence type="ECO:0000256" key="1">
    <source>
        <dbReference type="SAM" id="MobiDB-lite"/>
    </source>
</evidence>
<gene>
    <name evidence="2" type="ORF">BaRGS_00002439</name>
</gene>
<dbReference type="Proteomes" id="UP001519460">
    <property type="component" value="Unassembled WGS sequence"/>
</dbReference>
<dbReference type="AlphaFoldDB" id="A0ABD0M3Q1"/>
<proteinExistence type="predicted"/>
<evidence type="ECO:0000313" key="3">
    <source>
        <dbReference type="Proteomes" id="UP001519460"/>
    </source>
</evidence>
<organism evidence="2 3">
    <name type="scientific">Batillaria attramentaria</name>
    <dbReference type="NCBI Taxonomy" id="370345"/>
    <lineage>
        <taxon>Eukaryota</taxon>
        <taxon>Metazoa</taxon>
        <taxon>Spiralia</taxon>
        <taxon>Lophotrochozoa</taxon>
        <taxon>Mollusca</taxon>
        <taxon>Gastropoda</taxon>
        <taxon>Caenogastropoda</taxon>
        <taxon>Sorbeoconcha</taxon>
        <taxon>Cerithioidea</taxon>
        <taxon>Batillariidae</taxon>
        <taxon>Batillaria</taxon>
    </lineage>
</organism>
<accession>A0ABD0M3Q1</accession>
<comment type="caution">
    <text evidence="2">The sequence shown here is derived from an EMBL/GenBank/DDBJ whole genome shotgun (WGS) entry which is preliminary data.</text>
</comment>
<name>A0ABD0M3Q1_9CAEN</name>
<evidence type="ECO:0000313" key="2">
    <source>
        <dbReference type="EMBL" id="KAK7506327.1"/>
    </source>
</evidence>
<keyword evidence="3" id="KW-1185">Reference proteome</keyword>
<reference evidence="2 3" key="1">
    <citation type="journal article" date="2023" name="Sci. Data">
        <title>Genome assembly of the Korean intertidal mud-creeper Batillaria attramentaria.</title>
        <authorList>
            <person name="Patra A.K."/>
            <person name="Ho P.T."/>
            <person name="Jun S."/>
            <person name="Lee S.J."/>
            <person name="Kim Y."/>
            <person name="Won Y.J."/>
        </authorList>
    </citation>
    <scope>NUCLEOTIDE SEQUENCE [LARGE SCALE GENOMIC DNA]</scope>
    <source>
        <strain evidence="2">Wonlab-2016</strain>
    </source>
</reference>
<dbReference type="EMBL" id="JACVVK020000007">
    <property type="protein sequence ID" value="KAK7506327.1"/>
    <property type="molecule type" value="Genomic_DNA"/>
</dbReference>
<sequence>MDNPGHKGWSGGCCESRDVSLAGYYHFYRPLGIPPPSPHNPPLITGLRVTEGEISFGSHLSIFSPRKERRFSRSAGASFQLTPQGINPTPPPPTSQRCWRRCPRRPDTKRQAFQPHKDVRCLRKSFCSRESRTSESGYSRFRSSPPSLWTAVVAWSKEPIISVVVRPGPPVRSPRASEEICQEEQATGDGRRGGSEGGRNYTL</sequence>
<protein>
    <submittedName>
        <fullName evidence="2">Uncharacterized protein</fullName>
    </submittedName>
</protein>
<feature type="region of interest" description="Disordered" evidence="1">
    <location>
        <begin position="167"/>
        <end position="203"/>
    </location>
</feature>